<name>A0A061HAX3_9BASI</name>
<dbReference type="GO" id="GO:0005634">
    <property type="term" value="C:nucleus"/>
    <property type="evidence" value="ECO:0007669"/>
    <property type="project" value="UniProtKB-SubCell"/>
</dbReference>
<dbReference type="InterPro" id="IPR012310">
    <property type="entry name" value="DNA_ligase_ATP-dep_cent"/>
</dbReference>
<evidence type="ECO:0000256" key="14">
    <source>
        <dbReference type="RuleBase" id="RU000617"/>
    </source>
</evidence>
<dbReference type="PROSITE" id="PS00697">
    <property type="entry name" value="DNA_LIGASE_A1"/>
    <property type="match status" value="1"/>
</dbReference>
<dbReference type="GO" id="GO:0005739">
    <property type="term" value="C:mitochondrion"/>
    <property type="evidence" value="ECO:0007669"/>
    <property type="project" value="TreeGrafter"/>
</dbReference>
<evidence type="ECO:0000313" key="18">
    <source>
        <dbReference type="EMBL" id="EPQ30017.1"/>
    </source>
</evidence>
<accession>A0A061HAX3</accession>
<evidence type="ECO:0000256" key="7">
    <source>
        <dbReference type="ARBA" id="ARBA00022763"/>
    </source>
</evidence>
<dbReference type="GO" id="GO:0006281">
    <property type="term" value="P:DNA repair"/>
    <property type="evidence" value="ECO:0007669"/>
    <property type="project" value="UniProtKB-KW"/>
</dbReference>
<dbReference type="InterPro" id="IPR036599">
    <property type="entry name" value="DNA_ligase_N_sf"/>
</dbReference>
<dbReference type="GeneID" id="19316807"/>
<evidence type="ECO:0000256" key="10">
    <source>
        <dbReference type="ARBA" id="ARBA00023204"/>
    </source>
</evidence>
<dbReference type="OrthoDB" id="206088at2759"/>
<evidence type="ECO:0000256" key="12">
    <source>
        <dbReference type="ARBA" id="ARBA00023306"/>
    </source>
</evidence>
<dbReference type="eggNOG" id="KOG0967">
    <property type="taxonomic scope" value="Eukaryota"/>
</dbReference>
<dbReference type="InterPro" id="IPR012308">
    <property type="entry name" value="DNA_ligase_ATP-dep_N"/>
</dbReference>
<dbReference type="Pfam" id="PF04679">
    <property type="entry name" value="DNA_ligase_A_C"/>
    <property type="match status" value="1"/>
</dbReference>
<feature type="compositionally biased region" description="Basic and acidic residues" evidence="16">
    <location>
        <begin position="66"/>
        <end position="101"/>
    </location>
</feature>
<dbReference type="GO" id="GO:1903461">
    <property type="term" value="P:Okazaki fragment processing involved in mitotic DNA replication"/>
    <property type="evidence" value="ECO:0007669"/>
    <property type="project" value="TreeGrafter"/>
</dbReference>
<dbReference type="EMBL" id="KE361629">
    <property type="protein sequence ID" value="EPQ30017.1"/>
    <property type="molecule type" value="Genomic_DNA"/>
</dbReference>
<keyword evidence="6 14" id="KW-0547">Nucleotide-binding</keyword>
<dbReference type="RefSeq" id="XP_007878395.1">
    <property type="nucleotide sequence ID" value="XM_007880204.1"/>
</dbReference>
<comment type="catalytic activity">
    <reaction evidence="13 14">
        <text>ATP + (deoxyribonucleotide)n-3'-hydroxyl + 5'-phospho-(deoxyribonucleotide)m = (deoxyribonucleotide)n+m + AMP + diphosphate.</text>
        <dbReference type="EC" id="6.5.1.1"/>
    </reaction>
</comment>
<organism evidence="18 19">
    <name type="scientific">Pseudozyma flocculosa PF-1</name>
    <dbReference type="NCBI Taxonomy" id="1277687"/>
    <lineage>
        <taxon>Eukaryota</taxon>
        <taxon>Fungi</taxon>
        <taxon>Dikarya</taxon>
        <taxon>Basidiomycota</taxon>
        <taxon>Ustilaginomycotina</taxon>
        <taxon>Ustilaginomycetes</taxon>
        <taxon>Ustilaginales</taxon>
        <taxon>Ustilaginaceae</taxon>
        <taxon>Pseudozyma</taxon>
    </lineage>
</organism>
<dbReference type="Gene3D" id="3.30.470.30">
    <property type="entry name" value="DNA ligase/mRNA capping enzyme"/>
    <property type="match status" value="1"/>
</dbReference>
<feature type="region of interest" description="Disordered" evidence="16">
    <location>
        <begin position="1"/>
        <end position="221"/>
    </location>
</feature>
<proteinExistence type="inferred from homology"/>
<keyword evidence="12" id="KW-0131">Cell cycle</keyword>
<dbReference type="GO" id="GO:0006310">
    <property type="term" value="P:DNA recombination"/>
    <property type="evidence" value="ECO:0007669"/>
    <property type="project" value="UniProtKB-KW"/>
</dbReference>
<dbReference type="EC" id="6.5.1.1" evidence="14"/>
<dbReference type="GO" id="GO:0051301">
    <property type="term" value="P:cell division"/>
    <property type="evidence" value="ECO:0007669"/>
    <property type="project" value="UniProtKB-KW"/>
</dbReference>
<dbReference type="CDD" id="cd07969">
    <property type="entry name" value="OBF_DNA_ligase_I"/>
    <property type="match status" value="1"/>
</dbReference>
<gene>
    <name evidence="18" type="ORF">PFL1_02690</name>
</gene>
<feature type="compositionally biased region" description="Basic and acidic residues" evidence="16">
    <location>
        <begin position="169"/>
        <end position="182"/>
    </location>
</feature>
<evidence type="ECO:0000256" key="11">
    <source>
        <dbReference type="ARBA" id="ARBA00023242"/>
    </source>
</evidence>
<comment type="similarity">
    <text evidence="2 15">Belongs to the ATP-dependent DNA ligase family.</text>
</comment>
<evidence type="ECO:0000256" key="8">
    <source>
        <dbReference type="ARBA" id="ARBA00022840"/>
    </source>
</evidence>
<dbReference type="Gene3D" id="2.40.50.140">
    <property type="entry name" value="Nucleic acid-binding proteins"/>
    <property type="match status" value="1"/>
</dbReference>
<feature type="domain" description="ATP-dependent DNA ligase family profile" evidence="17">
    <location>
        <begin position="607"/>
        <end position="744"/>
    </location>
</feature>
<feature type="compositionally biased region" description="Basic and acidic residues" evidence="16">
    <location>
        <begin position="140"/>
        <end position="150"/>
    </location>
</feature>
<evidence type="ECO:0000256" key="5">
    <source>
        <dbReference type="ARBA" id="ARBA00022705"/>
    </source>
</evidence>
<dbReference type="SUPFAM" id="SSF56091">
    <property type="entry name" value="DNA ligase/mRNA capping enzyme, catalytic domain"/>
    <property type="match status" value="1"/>
</dbReference>
<keyword evidence="10 14" id="KW-0234">DNA repair</keyword>
<sequence>MTGPQQTLGKFFERPPGAKKSPPQQQQLKSAFKKGQAKSSAEGPTAGPGASSSHSTSSSDNAAAAVKEEDAAAAKEEAAAMPPQEKDAERRKKTSTKEEPARKKRRIIESDDDSEAEPEAATKPAVKQETSKPIPLPPSPKKEDVKEHKVASVFNKPKPSTMANGAKAAGKEASKRDSPPDDDRGDGDDGNESESDAEGAEDDFEEDKEIEEEESKSAKKLAAIFQKPSQVKEGKVTWKEGEPVPYAALVAAFSEIQATTKRLEITEILTQFLIRVIKRSPDNLLQVTYLCINRLCPDYEGLELGIGESLLIKAIAQSTGREVPRIKKDLEAQGDLGLVALSSRKKQPTMFQVSSLKVPAVFKQLREIAAVSGNKSQDRKIGIIKKLLASCQGEEPKFLIRSLEGKLRIGLAERSVLVSLARAVVISRLGKRVERMSQEELARKLEEGTELVKAVYSELPSYDLVVPALLASGTEGLRDACKLTPGVPLKPMLAKPTKAITEVLDRFEGKAFTCEYKYDGERAQVHYLDDGRLLVFSRNSENMSVKYPDLVEQIPRCLEPSVKSFVLDAEAAAWRKAEVDPQTGKAEPARLLPFQELSRRKRKDVKAEDIKVKVKLFGFDLLYLNGQPLLGMSLAERRKLLRQHFKPVEDEFDFARSEDCTSVEEISTFLENSVKEGCEGLMVKMLDGPDSTYEPSRRSMNWLKLKKDYLSGTGDSLDLVVIGGYYGKGKRTNVYGAFLLACYDADSESYQSICKIGTGFTEADLDAHYTTLKALEITSKKGYYDVGDAKPDVYFDAKVVWEVLTADLSLSPVYTAAKGLVDHRGISLRFPRFIRIRDDKGPEDATGPEQIEAMYRAQAVNSSKAKGGDDDDGFW</sequence>
<evidence type="ECO:0000256" key="3">
    <source>
        <dbReference type="ARBA" id="ARBA00022598"/>
    </source>
</evidence>
<evidence type="ECO:0000256" key="9">
    <source>
        <dbReference type="ARBA" id="ARBA00023172"/>
    </source>
</evidence>
<dbReference type="SUPFAM" id="SSF117018">
    <property type="entry name" value="ATP-dependent DNA ligase DNA-binding domain"/>
    <property type="match status" value="1"/>
</dbReference>
<dbReference type="NCBIfam" id="TIGR00574">
    <property type="entry name" value="dnl1"/>
    <property type="match status" value="1"/>
</dbReference>
<comment type="subcellular location">
    <subcellularLocation>
        <location evidence="1">Nucleus</location>
    </subcellularLocation>
</comment>
<dbReference type="InterPro" id="IPR000977">
    <property type="entry name" value="DNA_ligase_ATP-dep"/>
</dbReference>
<keyword evidence="3 14" id="KW-0436">Ligase</keyword>
<evidence type="ECO:0000256" key="4">
    <source>
        <dbReference type="ARBA" id="ARBA00022618"/>
    </source>
</evidence>
<dbReference type="InterPro" id="IPR012340">
    <property type="entry name" value="NA-bd_OB-fold"/>
</dbReference>
<dbReference type="AlphaFoldDB" id="A0A061HAX3"/>
<reference evidence="18 19" key="1">
    <citation type="journal article" date="2013" name="Plant Cell">
        <title>The transition from a phytopathogenic smut ancestor to an anamorphic biocontrol agent deciphered by comparative whole-genome analysis.</title>
        <authorList>
            <person name="Lefebvre F."/>
            <person name="Joly D.L."/>
            <person name="Labbe C."/>
            <person name="Teichmann B."/>
            <person name="Linning R."/>
            <person name="Belzile F."/>
            <person name="Bakkeren G."/>
            <person name="Belanger R.R."/>
        </authorList>
    </citation>
    <scope>NUCLEOTIDE SEQUENCE [LARGE SCALE GENOMIC DNA]</scope>
    <source>
        <strain evidence="18 19">PF-1</strain>
    </source>
</reference>
<dbReference type="GO" id="GO:0071897">
    <property type="term" value="P:DNA biosynthetic process"/>
    <property type="evidence" value="ECO:0007669"/>
    <property type="project" value="InterPro"/>
</dbReference>
<dbReference type="Pfam" id="PF01068">
    <property type="entry name" value="DNA_ligase_A_M"/>
    <property type="match status" value="1"/>
</dbReference>
<dbReference type="GO" id="GO:0003910">
    <property type="term" value="F:DNA ligase (ATP) activity"/>
    <property type="evidence" value="ECO:0007669"/>
    <property type="project" value="UniProtKB-EC"/>
</dbReference>
<dbReference type="Gene3D" id="1.10.3260.10">
    <property type="entry name" value="DNA ligase, ATP-dependent, N-terminal domain"/>
    <property type="match status" value="1"/>
</dbReference>
<dbReference type="HOGENOM" id="CLU_005138_0_1_1"/>
<evidence type="ECO:0000313" key="19">
    <source>
        <dbReference type="Proteomes" id="UP000053664"/>
    </source>
</evidence>
<protein>
    <recommendedName>
        <fullName evidence="14">DNA ligase</fullName>
        <ecNumber evidence="14">6.5.1.1</ecNumber>
    </recommendedName>
</protein>
<evidence type="ECO:0000256" key="1">
    <source>
        <dbReference type="ARBA" id="ARBA00004123"/>
    </source>
</evidence>
<evidence type="ECO:0000256" key="6">
    <source>
        <dbReference type="ARBA" id="ARBA00022741"/>
    </source>
</evidence>
<dbReference type="CDD" id="cd07900">
    <property type="entry name" value="Adenylation_DNA_ligase_I_Euk"/>
    <property type="match status" value="1"/>
</dbReference>
<keyword evidence="9 14" id="KW-0233">DNA recombination</keyword>
<dbReference type="SUPFAM" id="SSF50249">
    <property type="entry name" value="Nucleic acid-binding proteins"/>
    <property type="match status" value="1"/>
</dbReference>
<evidence type="ECO:0000256" key="2">
    <source>
        <dbReference type="ARBA" id="ARBA00007572"/>
    </source>
</evidence>
<dbReference type="Proteomes" id="UP000053664">
    <property type="component" value="Unassembled WGS sequence"/>
</dbReference>
<dbReference type="InterPro" id="IPR050191">
    <property type="entry name" value="ATP-dep_DNA_ligase"/>
</dbReference>
<keyword evidence="8 14" id="KW-0067">ATP-binding</keyword>
<evidence type="ECO:0000256" key="13">
    <source>
        <dbReference type="ARBA" id="ARBA00034003"/>
    </source>
</evidence>
<dbReference type="KEGG" id="pfp:PFL1_02690"/>
<evidence type="ECO:0000256" key="15">
    <source>
        <dbReference type="RuleBase" id="RU004196"/>
    </source>
</evidence>
<dbReference type="GO" id="GO:0003677">
    <property type="term" value="F:DNA binding"/>
    <property type="evidence" value="ECO:0007669"/>
    <property type="project" value="InterPro"/>
</dbReference>
<dbReference type="PANTHER" id="PTHR45674">
    <property type="entry name" value="DNA LIGASE 1/3 FAMILY MEMBER"/>
    <property type="match status" value="1"/>
</dbReference>
<dbReference type="FunFam" id="1.10.3260.10:FF:000001">
    <property type="entry name" value="DNA ligase"/>
    <property type="match status" value="1"/>
</dbReference>
<evidence type="ECO:0000256" key="16">
    <source>
        <dbReference type="SAM" id="MobiDB-lite"/>
    </source>
</evidence>
<dbReference type="PROSITE" id="PS50160">
    <property type="entry name" value="DNA_LIGASE_A3"/>
    <property type="match status" value="1"/>
</dbReference>
<keyword evidence="5" id="KW-0235">DNA replication</keyword>
<dbReference type="PANTHER" id="PTHR45674:SF4">
    <property type="entry name" value="DNA LIGASE 1"/>
    <property type="match status" value="1"/>
</dbReference>
<evidence type="ECO:0000259" key="17">
    <source>
        <dbReference type="PROSITE" id="PS50160"/>
    </source>
</evidence>
<dbReference type="PROSITE" id="PS00333">
    <property type="entry name" value="DNA_LIGASE_A2"/>
    <property type="match status" value="1"/>
</dbReference>
<keyword evidence="11" id="KW-0539">Nucleus</keyword>
<dbReference type="InterPro" id="IPR016059">
    <property type="entry name" value="DNA_ligase_ATP-dep_CS"/>
</dbReference>
<dbReference type="Gene3D" id="3.30.1490.70">
    <property type="match status" value="1"/>
</dbReference>
<dbReference type="InterPro" id="IPR012309">
    <property type="entry name" value="DNA_ligase_ATP-dep_C"/>
</dbReference>
<keyword evidence="7 14" id="KW-0227">DNA damage</keyword>
<dbReference type="Pfam" id="PF04675">
    <property type="entry name" value="DNA_ligase_A_N"/>
    <property type="match status" value="1"/>
</dbReference>
<feature type="compositionally biased region" description="Low complexity" evidence="16">
    <location>
        <begin position="39"/>
        <end position="65"/>
    </location>
</feature>
<feature type="compositionally biased region" description="Acidic residues" evidence="16">
    <location>
        <begin position="183"/>
        <end position="214"/>
    </location>
</feature>
<dbReference type="FunFam" id="3.30.470.30:FF:000002">
    <property type="entry name" value="DNA ligase"/>
    <property type="match status" value="1"/>
</dbReference>
<dbReference type="FunFam" id="2.40.50.140:FF:000062">
    <property type="entry name" value="DNA ligase"/>
    <property type="match status" value="1"/>
</dbReference>
<dbReference type="GO" id="GO:0005524">
    <property type="term" value="F:ATP binding"/>
    <property type="evidence" value="ECO:0007669"/>
    <property type="project" value="UniProtKB-KW"/>
</dbReference>
<keyword evidence="4" id="KW-0132">Cell division</keyword>